<keyword evidence="3" id="KW-1185">Reference proteome</keyword>
<organism evidence="2 3">
    <name type="scientific">Portunus trituberculatus</name>
    <name type="common">Swimming crab</name>
    <name type="synonym">Neptunus trituberculatus</name>
    <dbReference type="NCBI Taxonomy" id="210409"/>
    <lineage>
        <taxon>Eukaryota</taxon>
        <taxon>Metazoa</taxon>
        <taxon>Ecdysozoa</taxon>
        <taxon>Arthropoda</taxon>
        <taxon>Crustacea</taxon>
        <taxon>Multicrustacea</taxon>
        <taxon>Malacostraca</taxon>
        <taxon>Eumalacostraca</taxon>
        <taxon>Eucarida</taxon>
        <taxon>Decapoda</taxon>
        <taxon>Pleocyemata</taxon>
        <taxon>Brachyura</taxon>
        <taxon>Eubrachyura</taxon>
        <taxon>Portunoidea</taxon>
        <taxon>Portunidae</taxon>
        <taxon>Portuninae</taxon>
        <taxon>Portunus</taxon>
    </lineage>
</organism>
<name>A0A5B7FNX2_PORTR</name>
<proteinExistence type="predicted"/>
<sequence>MKANTEMLKKNYDDLKNKICVSETKMEHNEDQLRKISEKQNCWKMDKNQQSGEEILAGSWRQGRKEANHNLNEEERPKHPKKLKQNSRGEDELILEEQRHETEEVVHKEGEQKGNKYHCRRERVLKVAYTNINGILTAKIELNDYLRENKPNIMGSTKTKLCERLEALDIGENSYNIWKNREAIKGGGVMLLGKKELQVDEITYGKGSAEVLKAQEIIQGERKRNSAIVYVPTRNKLIRN</sequence>
<gene>
    <name evidence="2" type="ORF">E2C01_043228</name>
</gene>
<feature type="compositionally biased region" description="Basic and acidic residues" evidence="1">
    <location>
        <begin position="63"/>
        <end position="77"/>
    </location>
</feature>
<dbReference type="EMBL" id="VSRR010008870">
    <property type="protein sequence ID" value="MPC49430.1"/>
    <property type="molecule type" value="Genomic_DNA"/>
</dbReference>
<evidence type="ECO:0000256" key="1">
    <source>
        <dbReference type="SAM" id="MobiDB-lite"/>
    </source>
</evidence>
<reference evidence="2 3" key="1">
    <citation type="submission" date="2019-05" db="EMBL/GenBank/DDBJ databases">
        <title>Another draft genome of Portunus trituberculatus and its Hox gene families provides insights of decapod evolution.</title>
        <authorList>
            <person name="Jeong J.-H."/>
            <person name="Song I."/>
            <person name="Kim S."/>
            <person name="Choi T."/>
            <person name="Kim D."/>
            <person name="Ryu S."/>
            <person name="Kim W."/>
        </authorList>
    </citation>
    <scope>NUCLEOTIDE SEQUENCE [LARGE SCALE GENOMIC DNA]</scope>
    <source>
        <tissue evidence="2">Muscle</tissue>
    </source>
</reference>
<dbReference type="Proteomes" id="UP000324222">
    <property type="component" value="Unassembled WGS sequence"/>
</dbReference>
<evidence type="ECO:0000313" key="2">
    <source>
        <dbReference type="EMBL" id="MPC49430.1"/>
    </source>
</evidence>
<evidence type="ECO:0000313" key="3">
    <source>
        <dbReference type="Proteomes" id="UP000324222"/>
    </source>
</evidence>
<protein>
    <submittedName>
        <fullName evidence="2">Uncharacterized protein</fullName>
    </submittedName>
</protein>
<feature type="region of interest" description="Disordered" evidence="1">
    <location>
        <begin position="42"/>
        <end position="90"/>
    </location>
</feature>
<comment type="caution">
    <text evidence="2">The sequence shown here is derived from an EMBL/GenBank/DDBJ whole genome shotgun (WGS) entry which is preliminary data.</text>
</comment>
<dbReference type="AlphaFoldDB" id="A0A5B7FNX2"/>
<accession>A0A5B7FNX2</accession>